<keyword evidence="2" id="KW-1185">Reference proteome</keyword>
<organism evidence="1 2">
    <name type="scientific">Nitzschia inconspicua</name>
    <dbReference type="NCBI Taxonomy" id="303405"/>
    <lineage>
        <taxon>Eukaryota</taxon>
        <taxon>Sar</taxon>
        <taxon>Stramenopiles</taxon>
        <taxon>Ochrophyta</taxon>
        <taxon>Bacillariophyta</taxon>
        <taxon>Bacillariophyceae</taxon>
        <taxon>Bacillariophycidae</taxon>
        <taxon>Bacillariales</taxon>
        <taxon>Bacillariaceae</taxon>
        <taxon>Nitzschia</taxon>
    </lineage>
</organism>
<sequence length="138" mass="16294">MVNAVMATDIADKDLKTYRENRWELAFKDKAEKDIDPMDRDRKATIVFEYIIQASDVAHTMQHWATYQKFNGRLFEERYIAWLNGHLEKEPSLGWCENRKEWEMKGQAIVAKMKSDCDAKYAKQLALKMNEQLDAIEE</sequence>
<dbReference type="AlphaFoldDB" id="A0A9K3PR93"/>
<accession>A0A9K3PR93</accession>
<protein>
    <submittedName>
        <fullName evidence="1">Uncharacterized protein</fullName>
    </submittedName>
</protein>
<dbReference type="EMBL" id="JAGRRH010000015">
    <property type="protein sequence ID" value="KAG7356995.1"/>
    <property type="molecule type" value="Genomic_DNA"/>
</dbReference>
<dbReference type="OrthoDB" id="41064at2759"/>
<reference evidence="1" key="1">
    <citation type="journal article" date="2021" name="Sci. Rep.">
        <title>Diploid genomic architecture of Nitzschia inconspicua, an elite biomass production diatom.</title>
        <authorList>
            <person name="Oliver A."/>
            <person name="Podell S."/>
            <person name="Pinowska A."/>
            <person name="Traller J.C."/>
            <person name="Smith S.R."/>
            <person name="McClure R."/>
            <person name="Beliaev A."/>
            <person name="Bohutskyi P."/>
            <person name="Hill E.A."/>
            <person name="Rabines A."/>
            <person name="Zheng H."/>
            <person name="Allen L.Z."/>
            <person name="Kuo A."/>
            <person name="Grigoriev I.V."/>
            <person name="Allen A.E."/>
            <person name="Hazlebeck D."/>
            <person name="Allen E.E."/>
        </authorList>
    </citation>
    <scope>NUCLEOTIDE SEQUENCE</scope>
    <source>
        <strain evidence="1">Hildebrandi</strain>
    </source>
</reference>
<evidence type="ECO:0000313" key="1">
    <source>
        <dbReference type="EMBL" id="KAG7356995.1"/>
    </source>
</evidence>
<name>A0A9K3PR93_9STRA</name>
<proteinExistence type="predicted"/>
<evidence type="ECO:0000313" key="2">
    <source>
        <dbReference type="Proteomes" id="UP000693970"/>
    </source>
</evidence>
<reference evidence="1" key="2">
    <citation type="submission" date="2021-04" db="EMBL/GenBank/DDBJ databases">
        <authorList>
            <person name="Podell S."/>
        </authorList>
    </citation>
    <scope>NUCLEOTIDE SEQUENCE</scope>
    <source>
        <strain evidence="1">Hildebrandi</strain>
    </source>
</reference>
<gene>
    <name evidence="1" type="ORF">IV203_001683</name>
</gene>
<comment type="caution">
    <text evidence="1">The sequence shown here is derived from an EMBL/GenBank/DDBJ whole genome shotgun (WGS) entry which is preliminary data.</text>
</comment>
<dbReference type="Proteomes" id="UP000693970">
    <property type="component" value="Unassembled WGS sequence"/>
</dbReference>